<dbReference type="NCBIfam" id="NF006375">
    <property type="entry name" value="PRK08609.1"/>
    <property type="match status" value="1"/>
</dbReference>
<keyword evidence="25" id="KW-0269">Exonuclease</keyword>
<dbReference type="Proteomes" id="UP000570823">
    <property type="component" value="Unassembled WGS sequence"/>
</dbReference>
<dbReference type="PANTHER" id="PTHR36928">
    <property type="entry name" value="PHOSPHATASE YCDX-RELATED"/>
    <property type="match status" value="1"/>
</dbReference>
<dbReference type="RefSeq" id="WP_176787484.1">
    <property type="nucleotide sequence ID" value="NZ_JABXWR010000001.1"/>
</dbReference>
<dbReference type="Gene3D" id="3.30.460.10">
    <property type="entry name" value="Beta Polymerase, domain 2"/>
    <property type="match status" value="1"/>
</dbReference>
<dbReference type="InterPro" id="IPR010996">
    <property type="entry name" value="HHH_MUS81"/>
</dbReference>
<organism evidence="25 26">
    <name type="scientific">Methanofollis tationis</name>
    <dbReference type="NCBI Taxonomy" id="81417"/>
    <lineage>
        <taxon>Archaea</taxon>
        <taxon>Methanobacteriati</taxon>
        <taxon>Methanobacteriota</taxon>
        <taxon>Stenosarchaea group</taxon>
        <taxon>Methanomicrobia</taxon>
        <taxon>Methanomicrobiales</taxon>
        <taxon>Methanomicrobiaceae</taxon>
        <taxon>Methanofollis</taxon>
    </lineage>
</organism>
<evidence type="ECO:0000256" key="12">
    <source>
        <dbReference type="ARBA" id="ARBA00022843"/>
    </source>
</evidence>
<dbReference type="SUPFAM" id="SSF81301">
    <property type="entry name" value="Nucleotidyltransferase"/>
    <property type="match status" value="1"/>
</dbReference>
<keyword evidence="26" id="KW-1185">Reference proteome</keyword>
<dbReference type="InterPro" id="IPR050243">
    <property type="entry name" value="PHP_phosphatase"/>
</dbReference>
<keyword evidence="6" id="KW-0488">Methylation</keyword>
<dbReference type="CDD" id="cd00141">
    <property type="entry name" value="NT_POLXc"/>
    <property type="match status" value="1"/>
</dbReference>
<dbReference type="InterPro" id="IPR029398">
    <property type="entry name" value="PolB_thumb"/>
</dbReference>
<keyword evidence="12" id="KW-0832">Ubl conjugation</keyword>
<dbReference type="InterPro" id="IPR043519">
    <property type="entry name" value="NT_sf"/>
</dbReference>
<comment type="function">
    <text evidence="20">Repair polymerase that plays a key role in base-excision repair. During this process, the damaged base is excised by specific DNA glycosylases, the DNA backbone is nicked at the abasic site by an apurinic/apyrimidic (AP) endonuclease, and POLB removes 5'-deoxyribose-phosphate from the preincised AP site acting as a 5'-deoxyribose-phosphate lyase (5'-dRP lyase); through its DNA polymerase activity, it adds one nucleotide to the 3' end of the arising single-nucleotide gap. Conducts 'gap-filling' DNA synthesis in a stepwise distributive fashion rather than in a processive fashion as for other DNA polymerases. It is also able to cleave sugar-phosphate bonds 3' to an intact AP site, acting as an AP lyase.</text>
</comment>
<evidence type="ECO:0000313" key="26">
    <source>
        <dbReference type="Proteomes" id="UP000570823"/>
    </source>
</evidence>
<dbReference type="Gene3D" id="3.30.210.10">
    <property type="entry name" value="DNA polymerase, thumb domain"/>
    <property type="match status" value="1"/>
</dbReference>
<dbReference type="PRINTS" id="PR00870">
    <property type="entry name" value="DNAPOLXBETA"/>
</dbReference>
<dbReference type="InterPro" id="IPR003583">
    <property type="entry name" value="Hlx-hairpin-Hlx_DNA-bd_motif"/>
</dbReference>
<dbReference type="Pfam" id="PF02811">
    <property type="entry name" value="PHP"/>
    <property type="match status" value="1"/>
</dbReference>
<evidence type="ECO:0000256" key="18">
    <source>
        <dbReference type="ARBA" id="ARBA00044632"/>
    </source>
</evidence>
<evidence type="ECO:0000256" key="4">
    <source>
        <dbReference type="ARBA" id="ARBA00012720"/>
    </source>
</evidence>
<dbReference type="InterPro" id="IPR027421">
    <property type="entry name" value="DNA_pol_lamdba_lyase_dom_sf"/>
</dbReference>
<dbReference type="InterPro" id="IPR002008">
    <property type="entry name" value="DNA_pol_X_beta-like"/>
</dbReference>
<dbReference type="SUPFAM" id="SSF47802">
    <property type="entry name" value="DNA polymerase beta, N-terminal domain-like"/>
    <property type="match status" value="1"/>
</dbReference>
<feature type="domain" description="Helix-hairpin-helix DNA-binding motif class 1" evidence="22">
    <location>
        <begin position="52"/>
        <end position="71"/>
    </location>
</feature>
<evidence type="ECO:0000256" key="11">
    <source>
        <dbReference type="ARBA" id="ARBA00022763"/>
    </source>
</evidence>
<evidence type="ECO:0000256" key="16">
    <source>
        <dbReference type="ARBA" id="ARBA00035717"/>
    </source>
</evidence>
<keyword evidence="13" id="KW-0239">DNA-directed DNA polymerase</keyword>
<keyword evidence="25" id="KW-0540">Nuclease</keyword>
<dbReference type="CDD" id="cd07436">
    <property type="entry name" value="PHP_PolX"/>
    <property type="match status" value="1"/>
</dbReference>
<evidence type="ECO:0000256" key="13">
    <source>
        <dbReference type="ARBA" id="ARBA00022932"/>
    </source>
</evidence>
<dbReference type="GO" id="GO:0006281">
    <property type="term" value="P:DNA repair"/>
    <property type="evidence" value="ECO:0007669"/>
    <property type="project" value="UniProtKB-KW"/>
</dbReference>
<dbReference type="SUPFAM" id="SSF89550">
    <property type="entry name" value="PHP domain-like"/>
    <property type="match status" value="1"/>
</dbReference>
<dbReference type="GO" id="GO:0004527">
    <property type="term" value="F:exonuclease activity"/>
    <property type="evidence" value="ECO:0007669"/>
    <property type="project" value="UniProtKB-KW"/>
</dbReference>
<dbReference type="SMART" id="SM00481">
    <property type="entry name" value="POLIIIAc"/>
    <property type="match status" value="1"/>
</dbReference>
<dbReference type="Gene3D" id="1.10.150.20">
    <property type="entry name" value="5' to 3' exonuclease, C-terminal subdomain"/>
    <property type="match status" value="1"/>
</dbReference>
<dbReference type="InterPro" id="IPR016195">
    <property type="entry name" value="Pol/histidinol_Pase-like"/>
</dbReference>
<comment type="caution">
    <text evidence="25">The sequence shown here is derived from an EMBL/GenBank/DDBJ whole genome shotgun (WGS) entry which is preliminary data.</text>
</comment>
<keyword evidence="7" id="KW-0237">DNA synthesis</keyword>
<dbReference type="PIRSF" id="PIRSF005047">
    <property type="entry name" value="UCP005047_YshC"/>
    <property type="match status" value="1"/>
</dbReference>
<dbReference type="PANTHER" id="PTHR36928:SF1">
    <property type="entry name" value="PHOSPHATASE YCDX-RELATED"/>
    <property type="match status" value="1"/>
</dbReference>
<dbReference type="InterPro" id="IPR047967">
    <property type="entry name" value="PolX_PHP"/>
</dbReference>
<evidence type="ECO:0000256" key="3">
    <source>
        <dbReference type="ARBA" id="ARBA00012417"/>
    </source>
</evidence>
<comment type="catalytic activity">
    <reaction evidence="19">
        <text>a 5'-end 2'-deoxyribose-2'-deoxyribonucleotide-DNA = (2E,4S)-4-hydroxypenten-2-al-5-phosphate + a 5'-end 5'-phospho-2'-deoxyribonucleoside-DNA + H(+)</text>
        <dbReference type="Rhea" id="RHEA:76255"/>
        <dbReference type="Rhea" id="RHEA-COMP:13180"/>
        <dbReference type="Rhea" id="RHEA-COMP:18657"/>
        <dbReference type="ChEBI" id="CHEBI:15378"/>
        <dbReference type="ChEBI" id="CHEBI:136412"/>
        <dbReference type="ChEBI" id="CHEBI:195194"/>
        <dbReference type="ChEBI" id="CHEBI:195195"/>
    </reaction>
</comment>
<dbReference type="Pfam" id="PF14520">
    <property type="entry name" value="HHH_5"/>
    <property type="match status" value="1"/>
</dbReference>
<keyword evidence="15" id="KW-0234">DNA repair</keyword>
<evidence type="ECO:0000256" key="8">
    <source>
        <dbReference type="ARBA" id="ARBA00022679"/>
    </source>
</evidence>
<evidence type="ECO:0000256" key="6">
    <source>
        <dbReference type="ARBA" id="ARBA00022481"/>
    </source>
</evidence>
<dbReference type="GO" id="GO:0008270">
    <property type="term" value="F:zinc ion binding"/>
    <property type="evidence" value="ECO:0007669"/>
    <property type="project" value="TreeGrafter"/>
</dbReference>
<reference evidence="25 26" key="1">
    <citation type="submission" date="2020-06" db="EMBL/GenBank/DDBJ databases">
        <title>Methanofollis fontis sp. nov., a methanogen isolated from marine sediments near a cold seep at Four-Way Closure Ridge offshore southwestern Taiwan.</title>
        <authorList>
            <person name="Chen S.-C."/>
            <person name="Teng N.-H."/>
            <person name="Lin Y.-S."/>
            <person name="Lai M.-C."/>
            <person name="Chen H.-H."/>
            <person name="Wang C.-C."/>
        </authorList>
    </citation>
    <scope>NUCLEOTIDE SEQUENCE [LARGE SCALE GENOMIC DNA]</scope>
    <source>
        <strain evidence="25 26">DSM 2702</strain>
    </source>
</reference>
<keyword evidence="9" id="KW-0548">Nucleotidyltransferase</keyword>
<dbReference type="Gene3D" id="1.10.150.110">
    <property type="entry name" value="DNA polymerase beta, N-terminal domain-like"/>
    <property type="match status" value="1"/>
</dbReference>
<dbReference type="AlphaFoldDB" id="A0A7K4HL13"/>
<dbReference type="GO" id="GO:0140078">
    <property type="term" value="F:class I DNA-(apurinic or apyrimidinic site) endonuclease activity"/>
    <property type="evidence" value="ECO:0007669"/>
    <property type="project" value="UniProtKB-EC"/>
</dbReference>
<dbReference type="GO" id="GO:0042578">
    <property type="term" value="F:phosphoric ester hydrolase activity"/>
    <property type="evidence" value="ECO:0007669"/>
    <property type="project" value="TreeGrafter"/>
</dbReference>
<dbReference type="Gene3D" id="3.20.20.140">
    <property type="entry name" value="Metal-dependent hydrolases"/>
    <property type="match status" value="1"/>
</dbReference>
<evidence type="ECO:0000256" key="2">
    <source>
        <dbReference type="ARBA" id="ARBA00004496"/>
    </source>
</evidence>
<comment type="catalytic activity">
    <reaction evidence="21">
        <text>DNA(n) + a 2'-deoxyribonucleoside 5'-triphosphate = DNA(n+1) + diphosphate</text>
        <dbReference type="Rhea" id="RHEA:22508"/>
        <dbReference type="Rhea" id="RHEA-COMP:17339"/>
        <dbReference type="Rhea" id="RHEA-COMP:17340"/>
        <dbReference type="ChEBI" id="CHEBI:33019"/>
        <dbReference type="ChEBI" id="CHEBI:61560"/>
        <dbReference type="ChEBI" id="CHEBI:173112"/>
        <dbReference type="EC" id="2.7.7.7"/>
    </reaction>
</comment>
<sequence>MATSNREVARLLGEIGTLLEIQGENPFKIRAYTRAAEQIDHLAEPVSSLSAEDLEAIPGVGEAIAGKIQDILNTGTCAELERLRAATPPGLIPLLALNGVGPKTVRRLWTELGVDGVEALEAAARSRRIRALKGFGAKKEDDILKAIAEAKEGAGRMNRAEAERLAAALTAAIPGDSWVAGSLRRGRSTIGDIDIVTTAPPRETRLALRQIADTVIDEGERKISVTIGGRRADVRFADPGSIGAMLIYLTGSKAFNIRLREIAGRKEMRLNEYGLTDRGSGNLLTFPTEEGVFSALGMNPVPPELREDRGEVEAALGGGLPPLLDETGIRGDLHVHSEWSDGVLSLEDIATEGERMGYEYILITDHAAGIGITHGLDAERLEKQRQEIRAVNRTASCTLLAGVEADILPDGRLSLPDAALEACDLVVASVHSAFRQDGDTMTRRVIAALENEHVDILGHPTARLIGHRPGTALDIGRVIEAAAATGTALEINASPARMDLDDIYIRQAKERGVILAIGTDTHRKPEFAHMRYGVALARRGWCGPNDVLNTRTADALLERRR</sequence>
<feature type="domain" description="Helix-hairpin-helix DNA-binding motif class 1" evidence="22">
    <location>
        <begin position="92"/>
        <end position="111"/>
    </location>
</feature>
<evidence type="ECO:0000256" key="10">
    <source>
        <dbReference type="ARBA" id="ARBA00022705"/>
    </source>
</evidence>
<accession>A0A7K4HL13</accession>
<keyword evidence="25" id="KW-0378">Hydrolase</keyword>
<dbReference type="InterPro" id="IPR003141">
    <property type="entry name" value="Pol/His_phosphatase_N"/>
</dbReference>
<comment type="subcellular location">
    <subcellularLocation>
        <location evidence="2">Cytoplasm</location>
    </subcellularLocation>
</comment>
<dbReference type="GO" id="GO:0003887">
    <property type="term" value="F:DNA-directed DNA polymerase activity"/>
    <property type="evidence" value="ECO:0007669"/>
    <property type="project" value="UniProtKB-KW"/>
</dbReference>
<dbReference type="EC" id="4.2.99.18" evidence="4"/>
<evidence type="ECO:0000256" key="20">
    <source>
        <dbReference type="ARBA" id="ARBA00045548"/>
    </source>
</evidence>
<keyword evidence="14" id="KW-0915">Sodium</keyword>
<feature type="domain" description="DNA-directed DNA polymerase X" evidence="24">
    <location>
        <begin position="3"/>
        <end position="307"/>
    </location>
</feature>
<evidence type="ECO:0000256" key="14">
    <source>
        <dbReference type="ARBA" id="ARBA00023053"/>
    </source>
</evidence>
<dbReference type="EC" id="2.7.7.7" evidence="3"/>
<dbReference type="InterPro" id="IPR022311">
    <property type="entry name" value="PolX-like"/>
</dbReference>
<keyword evidence="10" id="KW-0235">DNA replication</keyword>
<dbReference type="SMART" id="SM00278">
    <property type="entry name" value="HhH1"/>
    <property type="match status" value="3"/>
</dbReference>
<comment type="catalytic activity">
    <reaction evidence="18">
        <text>2'-deoxyribonucleotide-(2'-deoxyribose 5'-phosphate)-2'-deoxyribonucleotide-DNA = a 3'-end 2'-deoxyribonucleotide-(2,3-dehydro-2,3-deoxyribose 5'-phosphate)-DNA + a 5'-end 5'-phospho-2'-deoxyribonucleoside-DNA + H(+)</text>
        <dbReference type="Rhea" id="RHEA:66592"/>
        <dbReference type="Rhea" id="RHEA-COMP:13180"/>
        <dbReference type="Rhea" id="RHEA-COMP:16897"/>
        <dbReference type="Rhea" id="RHEA-COMP:17067"/>
        <dbReference type="ChEBI" id="CHEBI:15378"/>
        <dbReference type="ChEBI" id="CHEBI:136412"/>
        <dbReference type="ChEBI" id="CHEBI:157695"/>
        <dbReference type="ChEBI" id="CHEBI:167181"/>
        <dbReference type="EC" id="4.2.99.18"/>
    </reaction>
</comment>
<evidence type="ECO:0000256" key="5">
    <source>
        <dbReference type="ARBA" id="ARBA00020020"/>
    </source>
</evidence>
<name>A0A7K4HL13_9EURY</name>
<evidence type="ECO:0000256" key="1">
    <source>
        <dbReference type="ARBA" id="ARBA00001946"/>
    </source>
</evidence>
<evidence type="ECO:0000256" key="21">
    <source>
        <dbReference type="ARBA" id="ARBA00049244"/>
    </source>
</evidence>
<dbReference type="GO" id="GO:0005829">
    <property type="term" value="C:cytosol"/>
    <property type="evidence" value="ECO:0007669"/>
    <property type="project" value="TreeGrafter"/>
</dbReference>
<dbReference type="GO" id="GO:0003677">
    <property type="term" value="F:DNA binding"/>
    <property type="evidence" value="ECO:0007669"/>
    <property type="project" value="InterPro"/>
</dbReference>
<protein>
    <recommendedName>
        <fullName evidence="5">DNA polymerase beta</fullName>
        <ecNumber evidence="3">2.7.7.7</ecNumber>
        <ecNumber evidence="4">4.2.99.18</ecNumber>
    </recommendedName>
    <alternativeName>
        <fullName evidence="16">5'-deoxyribose-phosphate lyase</fullName>
    </alternativeName>
    <alternativeName>
        <fullName evidence="17">AP lyase</fullName>
    </alternativeName>
</protein>
<dbReference type="SMART" id="SM00483">
    <property type="entry name" value="POLXc"/>
    <property type="match status" value="1"/>
</dbReference>
<dbReference type="Pfam" id="PF14791">
    <property type="entry name" value="DNA_pol_B_thumb"/>
    <property type="match status" value="1"/>
</dbReference>
<proteinExistence type="predicted"/>
<dbReference type="InterPro" id="IPR002054">
    <property type="entry name" value="DNA-dir_DNA_pol_X"/>
</dbReference>
<dbReference type="OrthoDB" id="8999at2157"/>
<dbReference type="InterPro" id="IPR004013">
    <property type="entry name" value="PHP_dom"/>
</dbReference>
<evidence type="ECO:0000259" key="23">
    <source>
        <dbReference type="SMART" id="SM00481"/>
    </source>
</evidence>
<evidence type="ECO:0000259" key="24">
    <source>
        <dbReference type="SMART" id="SM00483"/>
    </source>
</evidence>
<keyword evidence="8" id="KW-0808">Transferase</keyword>
<evidence type="ECO:0000256" key="19">
    <source>
        <dbReference type="ARBA" id="ARBA00044678"/>
    </source>
</evidence>
<keyword evidence="11" id="KW-0227">DNA damage</keyword>
<evidence type="ECO:0000256" key="9">
    <source>
        <dbReference type="ARBA" id="ARBA00022695"/>
    </source>
</evidence>
<evidence type="ECO:0000256" key="15">
    <source>
        <dbReference type="ARBA" id="ARBA00023204"/>
    </source>
</evidence>
<feature type="domain" description="Polymerase/histidinol phosphatase N-terminal" evidence="23">
    <location>
        <begin position="331"/>
        <end position="409"/>
    </location>
</feature>
<evidence type="ECO:0000256" key="17">
    <source>
        <dbReference type="ARBA" id="ARBA00035726"/>
    </source>
</evidence>
<evidence type="ECO:0000259" key="22">
    <source>
        <dbReference type="SMART" id="SM00278"/>
    </source>
</evidence>
<dbReference type="Pfam" id="PF14716">
    <property type="entry name" value="HHH_8"/>
    <property type="match status" value="1"/>
</dbReference>
<evidence type="ECO:0000256" key="7">
    <source>
        <dbReference type="ARBA" id="ARBA00022634"/>
    </source>
</evidence>
<comment type="cofactor">
    <cofactor evidence="1">
        <name>Mg(2+)</name>
        <dbReference type="ChEBI" id="CHEBI:18420"/>
    </cofactor>
</comment>
<dbReference type="InterPro" id="IPR037160">
    <property type="entry name" value="DNA_Pol_thumb_sf"/>
</dbReference>
<gene>
    <name evidence="25" type="primary">polX</name>
    <name evidence="25" type="ORF">HWN36_01075</name>
</gene>
<feature type="domain" description="Helix-hairpin-helix DNA-binding motif class 1" evidence="22">
    <location>
        <begin position="127"/>
        <end position="146"/>
    </location>
</feature>
<dbReference type="EMBL" id="JABXWR010000001">
    <property type="protein sequence ID" value="NVO65943.1"/>
    <property type="molecule type" value="Genomic_DNA"/>
</dbReference>
<evidence type="ECO:0000313" key="25">
    <source>
        <dbReference type="EMBL" id="NVO65943.1"/>
    </source>
</evidence>